<organism evidence="2 3">
    <name type="scientific">Digitaria exilis</name>
    <dbReference type="NCBI Taxonomy" id="1010633"/>
    <lineage>
        <taxon>Eukaryota</taxon>
        <taxon>Viridiplantae</taxon>
        <taxon>Streptophyta</taxon>
        <taxon>Embryophyta</taxon>
        <taxon>Tracheophyta</taxon>
        <taxon>Spermatophyta</taxon>
        <taxon>Magnoliopsida</taxon>
        <taxon>Liliopsida</taxon>
        <taxon>Poales</taxon>
        <taxon>Poaceae</taxon>
        <taxon>PACMAD clade</taxon>
        <taxon>Panicoideae</taxon>
        <taxon>Panicodae</taxon>
        <taxon>Paniceae</taxon>
        <taxon>Anthephorinae</taxon>
        <taxon>Digitaria</taxon>
    </lineage>
</organism>
<gene>
    <name evidence="2" type="ORF">HU200_018084</name>
</gene>
<dbReference type="AlphaFoldDB" id="A0A835KGL0"/>
<evidence type="ECO:0000256" key="1">
    <source>
        <dbReference type="SAM" id="MobiDB-lite"/>
    </source>
</evidence>
<comment type="caution">
    <text evidence="2">The sequence shown here is derived from an EMBL/GenBank/DDBJ whole genome shotgun (WGS) entry which is preliminary data.</text>
</comment>
<accession>A0A835KGL0</accession>
<evidence type="ECO:0000313" key="3">
    <source>
        <dbReference type="Proteomes" id="UP000636709"/>
    </source>
</evidence>
<proteinExistence type="predicted"/>
<dbReference type="Proteomes" id="UP000636709">
    <property type="component" value="Unassembled WGS sequence"/>
</dbReference>
<feature type="region of interest" description="Disordered" evidence="1">
    <location>
        <begin position="46"/>
        <end position="65"/>
    </location>
</feature>
<name>A0A835KGL0_9POAL</name>
<feature type="region of interest" description="Disordered" evidence="1">
    <location>
        <begin position="111"/>
        <end position="172"/>
    </location>
</feature>
<keyword evidence="3" id="KW-1185">Reference proteome</keyword>
<sequence length="234" mass="25362">MQTSSWKKKNLSAAAAAVLLLVILTAGMCPTRPAQPSSARGLALLRPTRPTPELPPLARAAADRRRGIHSRMAMDARSPQPPSPWKKKNLSAAAAVVLILVILTPRRTPLPRNFTARPRSAPETRPPSFTRAGSVPSDSIRHQRIDARPGLTSGQDGVEPRVSLDPGNHSGPRVFPRVIHPLEMDPDAETNEPLSVAPSFTPYPFLHHQGISHPDTLVPFGLCGRLQARSMLDL</sequence>
<evidence type="ECO:0000313" key="2">
    <source>
        <dbReference type="EMBL" id="KAF8728804.1"/>
    </source>
</evidence>
<reference evidence="2" key="1">
    <citation type="submission" date="2020-07" db="EMBL/GenBank/DDBJ databases">
        <title>Genome sequence and genetic diversity analysis of an under-domesticated orphan crop, white fonio (Digitaria exilis).</title>
        <authorList>
            <person name="Bennetzen J.L."/>
            <person name="Chen S."/>
            <person name="Ma X."/>
            <person name="Wang X."/>
            <person name="Yssel A.E.J."/>
            <person name="Chaluvadi S.R."/>
            <person name="Johnson M."/>
            <person name="Gangashetty P."/>
            <person name="Hamidou F."/>
            <person name="Sanogo M.D."/>
            <person name="Zwaenepoel A."/>
            <person name="Wallace J."/>
            <person name="Van De Peer Y."/>
            <person name="Van Deynze A."/>
        </authorList>
    </citation>
    <scope>NUCLEOTIDE SEQUENCE</scope>
    <source>
        <tissue evidence="2">Leaves</tissue>
    </source>
</reference>
<protein>
    <submittedName>
        <fullName evidence="2">Uncharacterized protein</fullName>
    </submittedName>
</protein>
<dbReference type="EMBL" id="JACEFO010001626">
    <property type="protein sequence ID" value="KAF8728804.1"/>
    <property type="molecule type" value="Genomic_DNA"/>
</dbReference>